<dbReference type="SUPFAM" id="SSF82153">
    <property type="entry name" value="FAS1 domain"/>
    <property type="match status" value="1"/>
</dbReference>
<gene>
    <name evidence="4" type="ORF">SEPMUDRAFT_125558</name>
</gene>
<dbReference type="EMBL" id="KB456263">
    <property type="protein sequence ID" value="EMF13911.1"/>
    <property type="molecule type" value="Genomic_DNA"/>
</dbReference>
<name>M3C0V0_SPHMS</name>
<dbReference type="InterPro" id="IPR000782">
    <property type="entry name" value="FAS1_domain"/>
</dbReference>
<evidence type="ECO:0000313" key="4">
    <source>
        <dbReference type="EMBL" id="EMF13911.1"/>
    </source>
</evidence>
<reference evidence="4 5" key="1">
    <citation type="journal article" date="2012" name="PLoS Pathog.">
        <title>Diverse lifestyles and strategies of plant pathogenesis encoded in the genomes of eighteen Dothideomycetes fungi.</title>
        <authorList>
            <person name="Ohm R.A."/>
            <person name="Feau N."/>
            <person name="Henrissat B."/>
            <person name="Schoch C.L."/>
            <person name="Horwitz B.A."/>
            <person name="Barry K.W."/>
            <person name="Condon B.J."/>
            <person name="Copeland A.C."/>
            <person name="Dhillon B."/>
            <person name="Glaser F."/>
            <person name="Hesse C.N."/>
            <person name="Kosti I."/>
            <person name="LaButti K."/>
            <person name="Lindquist E.A."/>
            <person name="Lucas S."/>
            <person name="Salamov A.A."/>
            <person name="Bradshaw R.E."/>
            <person name="Ciuffetti L."/>
            <person name="Hamelin R.C."/>
            <person name="Kema G.H.J."/>
            <person name="Lawrence C."/>
            <person name="Scott J.A."/>
            <person name="Spatafora J.W."/>
            <person name="Turgeon B.G."/>
            <person name="de Wit P.J.G.M."/>
            <person name="Zhong S."/>
            <person name="Goodwin S.B."/>
            <person name="Grigoriev I.V."/>
        </authorList>
    </citation>
    <scope>NUCLEOTIDE SEQUENCE [LARGE SCALE GENOMIC DNA]</scope>
    <source>
        <strain evidence="4 5">SO2202</strain>
    </source>
</reference>
<dbReference type="eggNOG" id="ENOG502S3U5">
    <property type="taxonomic scope" value="Eukaryota"/>
</dbReference>
<evidence type="ECO:0000259" key="3">
    <source>
        <dbReference type="PROSITE" id="PS50213"/>
    </source>
</evidence>
<dbReference type="Gene3D" id="2.30.180.10">
    <property type="entry name" value="FAS1 domain"/>
    <property type="match status" value="1"/>
</dbReference>
<dbReference type="RefSeq" id="XP_016762032.1">
    <property type="nucleotide sequence ID" value="XM_016901997.1"/>
</dbReference>
<keyword evidence="1" id="KW-0732">Signal</keyword>
<dbReference type="Proteomes" id="UP000016931">
    <property type="component" value="Unassembled WGS sequence"/>
</dbReference>
<feature type="compositionally biased region" description="Polar residues" evidence="2">
    <location>
        <begin position="1"/>
        <end position="10"/>
    </location>
</feature>
<dbReference type="STRING" id="692275.M3C0V0"/>
<dbReference type="AlphaFoldDB" id="M3C0V0"/>
<dbReference type="PROSITE" id="PS50213">
    <property type="entry name" value="FAS1"/>
    <property type="match status" value="1"/>
</dbReference>
<dbReference type="InterPro" id="IPR040200">
    <property type="entry name" value="Mug57-like"/>
</dbReference>
<feature type="domain" description="FAS1" evidence="3">
    <location>
        <begin position="30"/>
        <end position="178"/>
    </location>
</feature>
<evidence type="ECO:0000313" key="5">
    <source>
        <dbReference type="Proteomes" id="UP000016931"/>
    </source>
</evidence>
<proteinExistence type="predicted"/>
<dbReference type="PANTHER" id="PTHR28156">
    <property type="entry name" value="FAS1 DOMAIN-CONTAINING PROTEIN YDR262W"/>
    <property type="match status" value="1"/>
</dbReference>
<feature type="region of interest" description="Disordered" evidence="2">
    <location>
        <begin position="1"/>
        <end position="33"/>
    </location>
</feature>
<dbReference type="OMA" id="PWENPED"/>
<protein>
    <submittedName>
        <fullName evidence="4">FAS1 domain-containing protein</fullName>
    </submittedName>
</protein>
<dbReference type="GeneID" id="27899134"/>
<sequence length="182" mass="20010">MDQSDTNTPGIQLPSSDDGSTTPPPPPQHNLILSDVMGNSRSFNIFAGFTRDIDSVSTRLDSSSSNSTILAPLNKAITALPRKPWEDPREYAALGADAYEGKDGEDRAHRNLRRFTEAHIVPVSPWQQGEKVKSLGGSTLWWEVKEDGKAYVQPGDVEVERVANRVKNGQVWVLKEVLQVAS</sequence>
<evidence type="ECO:0000256" key="2">
    <source>
        <dbReference type="SAM" id="MobiDB-lite"/>
    </source>
</evidence>
<accession>M3C0V0</accession>
<organism evidence="4 5">
    <name type="scientific">Sphaerulina musiva (strain SO2202)</name>
    <name type="common">Poplar stem canker fungus</name>
    <name type="synonym">Septoria musiva</name>
    <dbReference type="NCBI Taxonomy" id="692275"/>
    <lineage>
        <taxon>Eukaryota</taxon>
        <taxon>Fungi</taxon>
        <taxon>Dikarya</taxon>
        <taxon>Ascomycota</taxon>
        <taxon>Pezizomycotina</taxon>
        <taxon>Dothideomycetes</taxon>
        <taxon>Dothideomycetidae</taxon>
        <taxon>Mycosphaerellales</taxon>
        <taxon>Mycosphaerellaceae</taxon>
        <taxon>Sphaerulina</taxon>
    </lineage>
</organism>
<keyword evidence="5" id="KW-1185">Reference proteome</keyword>
<dbReference type="InterPro" id="IPR036378">
    <property type="entry name" value="FAS1_dom_sf"/>
</dbReference>
<dbReference type="OrthoDB" id="5551751at2759"/>
<evidence type="ECO:0000256" key="1">
    <source>
        <dbReference type="ARBA" id="ARBA00022729"/>
    </source>
</evidence>
<dbReference type="HOGENOM" id="CLU_091398_2_1_1"/>
<dbReference type="PANTHER" id="PTHR28156:SF1">
    <property type="entry name" value="FAS1 DOMAIN-CONTAINING PROTEIN YDR262W"/>
    <property type="match status" value="1"/>
</dbReference>